<feature type="transmembrane region" description="Helical" evidence="7">
    <location>
        <begin position="126"/>
        <end position="144"/>
    </location>
</feature>
<dbReference type="AlphaFoldDB" id="A0A484B050"/>
<name>A0A484B050_DRONA</name>
<dbReference type="SUPFAM" id="SSF103473">
    <property type="entry name" value="MFS general substrate transporter"/>
    <property type="match status" value="1"/>
</dbReference>
<feature type="transmembrane region" description="Helical" evidence="7">
    <location>
        <begin position="225"/>
        <end position="246"/>
    </location>
</feature>
<feature type="compositionally biased region" description="Polar residues" evidence="6">
    <location>
        <begin position="26"/>
        <end position="39"/>
    </location>
</feature>
<dbReference type="PROSITE" id="PS50850">
    <property type="entry name" value="MFS"/>
    <property type="match status" value="1"/>
</dbReference>
<accession>A0A484B050</accession>
<dbReference type="PANTHER" id="PTHR23511">
    <property type="entry name" value="SYNAPTIC VESICLE GLYCOPROTEIN 2"/>
    <property type="match status" value="1"/>
</dbReference>
<feature type="transmembrane region" description="Helical" evidence="7">
    <location>
        <begin position="449"/>
        <end position="467"/>
    </location>
</feature>
<feature type="transmembrane region" description="Helical" evidence="7">
    <location>
        <begin position="505"/>
        <end position="528"/>
    </location>
</feature>
<dbReference type="InterPro" id="IPR020846">
    <property type="entry name" value="MFS_dom"/>
</dbReference>
<sequence length="563" mass="61565">MAEKNIENVNRDKEEDIDLDDDIDGNSKSTVVTRTSSPQDEPADFDTAITSSGFGRFNLILLIIAIPATCANMFESTTMSYILPIAECHLHLTLTDKGILNACAYAGMIVSAIPWGYLADTKGRRIVLVYGYLLTSICVFGSALSQNFVMLVTFKFFGGLIVNGPSAVLYSYLSEMHGPKYRSQVLLIVGMIVSAAILFLPMLAWATFSQPWDFVLFGSLNIHSWQIFLLICGLPSLISGLIMCLMPESPRYLMGQGRNTEALLVLQKIYAINTGQPKENYPVKALVLEVPNRAAHKGEAIYTVEEKPEAPKTKSSRSLLESLRSGMQQIKPMFHKPLLSLSLRCYTMQFCMFLGMNTIRLWLPQLFSSMADYQEEHADDQASATMCTILDYSVNRTAETLTNYQSACAETPNISIDMYLNNIIVAACGFGGYFFAAAIIRLAGAKRMLTYGLFISGILGIGLYWSVNSVMTIALSSAYVTVGGIAVSSLLGAVVSLFPTQLRSLVVAIAMMCGRLGALSGNLLFPILIQIGCIPPFVMVAFVMLFAAVLSIFIPNPTKAVFA</sequence>
<feature type="compositionally biased region" description="Basic and acidic residues" evidence="6">
    <location>
        <begin position="1"/>
        <end position="14"/>
    </location>
</feature>
<keyword evidence="3 7" id="KW-0812">Transmembrane</keyword>
<feature type="transmembrane region" description="Helical" evidence="7">
    <location>
        <begin position="185"/>
        <end position="205"/>
    </location>
</feature>
<dbReference type="InterPro" id="IPR036259">
    <property type="entry name" value="MFS_trans_sf"/>
</dbReference>
<evidence type="ECO:0000256" key="3">
    <source>
        <dbReference type="ARBA" id="ARBA00022692"/>
    </source>
</evidence>
<dbReference type="EMBL" id="LSRL02000388">
    <property type="protein sequence ID" value="TDG41231.1"/>
    <property type="molecule type" value="Genomic_DNA"/>
</dbReference>
<dbReference type="Pfam" id="PF07690">
    <property type="entry name" value="MFS_1"/>
    <property type="match status" value="1"/>
</dbReference>
<dbReference type="STRING" id="7232.A0A484B050"/>
<comment type="caution">
    <text evidence="9">The sequence shown here is derived from an EMBL/GenBank/DDBJ whole genome shotgun (WGS) entry which is preliminary data.</text>
</comment>
<feature type="transmembrane region" description="Helical" evidence="7">
    <location>
        <begin position="99"/>
        <end position="119"/>
    </location>
</feature>
<dbReference type="GO" id="GO:0022857">
    <property type="term" value="F:transmembrane transporter activity"/>
    <property type="evidence" value="ECO:0007669"/>
    <property type="project" value="InterPro"/>
</dbReference>
<dbReference type="OMA" id="PRDWDFE"/>
<feature type="transmembrane region" description="Helical" evidence="7">
    <location>
        <begin position="57"/>
        <end position="74"/>
    </location>
</feature>
<dbReference type="OrthoDB" id="3936150at2759"/>
<evidence type="ECO:0000256" key="2">
    <source>
        <dbReference type="ARBA" id="ARBA00022448"/>
    </source>
</evidence>
<evidence type="ECO:0000256" key="1">
    <source>
        <dbReference type="ARBA" id="ARBA00004141"/>
    </source>
</evidence>
<keyword evidence="5 7" id="KW-0472">Membrane</keyword>
<evidence type="ECO:0000256" key="4">
    <source>
        <dbReference type="ARBA" id="ARBA00022989"/>
    </source>
</evidence>
<proteinExistence type="predicted"/>
<feature type="transmembrane region" description="Helical" evidence="7">
    <location>
        <begin position="473"/>
        <end position="498"/>
    </location>
</feature>
<organism evidence="9 10">
    <name type="scientific">Drosophila navojoa</name>
    <name type="common">Fruit fly</name>
    <dbReference type="NCBI Taxonomy" id="7232"/>
    <lineage>
        <taxon>Eukaryota</taxon>
        <taxon>Metazoa</taxon>
        <taxon>Ecdysozoa</taxon>
        <taxon>Arthropoda</taxon>
        <taxon>Hexapoda</taxon>
        <taxon>Insecta</taxon>
        <taxon>Pterygota</taxon>
        <taxon>Neoptera</taxon>
        <taxon>Endopterygota</taxon>
        <taxon>Diptera</taxon>
        <taxon>Brachycera</taxon>
        <taxon>Muscomorpha</taxon>
        <taxon>Ephydroidea</taxon>
        <taxon>Drosophilidae</taxon>
        <taxon>Drosophila</taxon>
    </lineage>
</organism>
<evidence type="ECO:0000313" key="9">
    <source>
        <dbReference type="EMBL" id="TDG41231.1"/>
    </source>
</evidence>
<feature type="region of interest" description="Disordered" evidence="6">
    <location>
        <begin position="1"/>
        <end position="44"/>
    </location>
</feature>
<feature type="transmembrane region" description="Helical" evidence="7">
    <location>
        <begin position="423"/>
        <end position="442"/>
    </location>
</feature>
<keyword evidence="10" id="KW-1185">Reference proteome</keyword>
<dbReference type="GO" id="GO:0016020">
    <property type="term" value="C:membrane"/>
    <property type="evidence" value="ECO:0007669"/>
    <property type="project" value="UniProtKB-SubCell"/>
</dbReference>
<dbReference type="Proteomes" id="UP000295192">
    <property type="component" value="Unassembled WGS sequence"/>
</dbReference>
<feature type="compositionally biased region" description="Acidic residues" evidence="6">
    <location>
        <begin position="15"/>
        <end position="24"/>
    </location>
</feature>
<reference evidence="9 10" key="1">
    <citation type="journal article" date="2019" name="J. Hered.">
        <title>An Improved Genome Assembly for Drosophila navojoa, the Basal Species in the mojavensis Cluster.</title>
        <authorList>
            <person name="Vanderlinde T."/>
            <person name="Dupim E.G."/>
            <person name="Nazario-Yepiz N.O."/>
            <person name="Carvalho A.B."/>
        </authorList>
    </citation>
    <scope>NUCLEOTIDE SEQUENCE [LARGE SCALE GENOMIC DNA]</scope>
    <source>
        <strain evidence="9">Navoj_Jal97</strain>
        <tissue evidence="9">Whole organism</tissue>
    </source>
</reference>
<evidence type="ECO:0000259" key="8">
    <source>
        <dbReference type="PROSITE" id="PS50850"/>
    </source>
</evidence>
<dbReference type="PANTHER" id="PTHR23511:SF36">
    <property type="entry name" value="EG:BACR7A4.13 PROTEIN-RELATED"/>
    <property type="match status" value="1"/>
</dbReference>
<gene>
    <name evidence="9" type="ORF">AWZ03_012338</name>
</gene>
<feature type="transmembrane region" description="Helical" evidence="7">
    <location>
        <begin position="534"/>
        <end position="554"/>
    </location>
</feature>
<comment type="subcellular location">
    <subcellularLocation>
        <location evidence="1">Membrane</location>
        <topology evidence="1">Multi-pass membrane protein</topology>
    </subcellularLocation>
</comment>
<feature type="domain" description="Major facilitator superfamily (MFS) profile" evidence="8">
    <location>
        <begin position="61"/>
        <end position="559"/>
    </location>
</feature>
<keyword evidence="2" id="KW-0813">Transport</keyword>
<feature type="transmembrane region" description="Helical" evidence="7">
    <location>
        <begin position="156"/>
        <end position="173"/>
    </location>
</feature>
<dbReference type="FunFam" id="1.20.1250.20:FF:000232">
    <property type="entry name" value="Organic cation/carnitine transporter 7"/>
    <property type="match status" value="1"/>
</dbReference>
<feature type="transmembrane region" description="Helical" evidence="7">
    <location>
        <begin position="341"/>
        <end position="363"/>
    </location>
</feature>
<evidence type="ECO:0000256" key="7">
    <source>
        <dbReference type="SAM" id="Phobius"/>
    </source>
</evidence>
<evidence type="ECO:0000256" key="6">
    <source>
        <dbReference type="SAM" id="MobiDB-lite"/>
    </source>
</evidence>
<evidence type="ECO:0000256" key="5">
    <source>
        <dbReference type="ARBA" id="ARBA00023136"/>
    </source>
</evidence>
<dbReference type="Gene3D" id="1.20.1250.20">
    <property type="entry name" value="MFS general substrate transporter like domains"/>
    <property type="match status" value="1"/>
</dbReference>
<evidence type="ECO:0000313" key="10">
    <source>
        <dbReference type="Proteomes" id="UP000295192"/>
    </source>
</evidence>
<dbReference type="InterPro" id="IPR011701">
    <property type="entry name" value="MFS"/>
</dbReference>
<protein>
    <recommendedName>
        <fullName evidence="8">Major facilitator superfamily (MFS) profile domain-containing protein</fullName>
    </recommendedName>
</protein>
<keyword evidence="4 7" id="KW-1133">Transmembrane helix</keyword>